<dbReference type="Pfam" id="PF06500">
    <property type="entry name" value="FrsA-like"/>
    <property type="match status" value="1"/>
</dbReference>
<name>A0A1I5I0T5_9ACTN</name>
<evidence type="ECO:0000313" key="6">
    <source>
        <dbReference type="Proteomes" id="UP000183413"/>
    </source>
</evidence>
<dbReference type="GO" id="GO:0016787">
    <property type="term" value="F:hydrolase activity"/>
    <property type="evidence" value="ECO:0007669"/>
    <property type="project" value="UniProtKB-KW"/>
</dbReference>
<sequence length="428" mass="46479">MRHHVRLSVAASVTAMTLAVAGCGGTETPATEGGADPSARASGSAAPAESIKINEEEWFREIRLEDWAENGGETAAMQGVLQRIQKATGKKENPQRFDTVVEPGPGNWLTEWSTIGKKAMTKADAARSSGDADVALNQYHAASTYFTAAAYPQHRESEQEEKAYEMAKAAYEKAARLKGWRFERLRVPLEGGTFEAFLHLPKGVGPFPVVLSTGGIDRAKTVHWPLFEKYLAPAGVAMVSFDNAGFGDSKDYPADRPDMDRLYSAVVDTLLENKHIDAKRVAAVATSYGANAVARSAFTDDRIRAVVAICSPVHEALNAGAEFIDNLTPQPRAALAARFNVPVENTKRMGQIIKKTSLVNQGLVGKKRTDTPILAMTTPDDPFAPIEDLKRLAAASTDGEVKITGGHGHCPTVKERDRWTWGWLKRHL</sequence>
<protein>
    <submittedName>
        <fullName evidence="5">Esterase FrsA</fullName>
    </submittedName>
</protein>
<keyword evidence="6" id="KW-1185">Reference proteome</keyword>
<dbReference type="PROSITE" id="PS51257">
    <property type="entry name" value="PROKAR_LIPOPROTEIN"/>
    <property type="match status" value="1"/>
</dbReference>
<organism evidence="5 6">
    <name type="scientific">Actinomadura madurae</name>
    <dbReference type="NCBI Taxonomy" id="1993"/>
    <lineage>
        <taxon>Bacteria</taxon>
        <taxon>Bacillati</taxon>
        <taxon>Actinomycetota</taxon>
        <taxon>Actinomycetes</taxon>
        <taxon>Streptosporangiales</taxon>
        <taxon>Thermomonosporaceae</taxon>
        <taxon>Actinomadura</taxon>
    </lineage>
</organism>
<dbReference type="SUPFAM" id="SSF53474">
    <property type="entry name" value="alpha/beta-Hydrolases"/>
    <property type="match status" value="1"/>
</dbReference>
<dbReference type="EMBL" id="FOVH01000007">
    <property type="protein sequence ID" value="SFO54248.1"/>
    <property type="molecule type" value="Genomic_DNA"/>
</dbReference>
<comment type="similarity">
    <text evidence="1">Belongs to the AB hydrolase superfamily.</text>
</comment>
<dbReference type="PANTHER" id="PTHR22946">
    <property type="entry name" value="DIENELACTONE HYDROLASE DOMAIN-CONTAINING PROTEIN-RELATED"/>
    <property type="match status" value="1"/>
</dbReference>
<dbReference type="InterPro" id="IPR029058">
    <property type="entry name" value="AB_hydrolase_fold"/>
</dbReference>
<dbReference type="InParanoid" id="A0A1I5I0T5"/>
<evidence type="ECO:0000256" key="1">
    <source>
        <dbReference type="ARBA" id="ARBA00008645"/>
    </source>
</evidence>
<proteinExistence type="inferred from homology"/>
<gene>
    <name evidence="5" type="ORF">SAMN04489713_10759</name>
</gene>
<feature type="region of interest" description="Disordered" evidence="3">
    <location>
        <begin position="27"/>
        <end position="52"/>
    </location>
</feature>
<dbReference type="Gene3D" id="3.40.50.1820">
    <property type="entry name" value="alpha/beta hydrolase"/>
    <property type="match status" value="1"/>
</dbReference>
<feature type="signal peptide" evidence="4">
    <location>
        <begin position="1"/>
        <end position="21"/>
    </location>
</feature>
<dbReference type="Proteomes" id="UP000183413">
    <property type="component" value="Unassembled WGS sequence"/>
</dbReference>
<keyword evidence="2" id="KW-0378">Hydrolase</keyword>
<keyword evidence="4" id="KW-0732">Signal</keyword>
<evidence type="ECO:0000256" key="4">
    <source>
        <dbReference type="SAM" id="SignalP"/>
    </source>
</evidence>
<evidence type="ECO:0000256" key="3">
    <source>
        <dbReference type="SAM" id="MobiDB-lite"/>
    </source>
</evidence>
<evidence type="ECO:0000313" key="5">
    <source>
        <dbReference type="EMBL" id="SFO54248.1"/>
    </source>
</evidence>
<dbReference type="AlphaFoldDB" id="A0A1I5I0T5"/>
<dbReference type="InterPro" id="IPR010520">
    <property type="entry name" value="FrsA-like"/>
</dbReference>
<accession>A0A1I5I0T5</accession>
<reference evidence="5 6" key="1">
    <citation type="submission" date="2016-10" db="EMBL/GenBank/DDBJ databases">
        <authorList>
            <person name="de Groot N.N."/>
        </authorList>
    </citation>
    <scope>NUCLEOTIDE SEQUENCE [LARGE SCALE GENOMIC DNA]</scope>
    <source>
        <strain evidence="5 6">DSM 43067</strain>
    </source>
</reference>
<dbReference type="STRING" id="1993.SAMN04489713_10759"/>
<dbReference type="RefSeq" id="WP_083597787.1">
    <property type="nucleotide sequence ID" value="NZ_FOVH01000007.1"/>
</dbReference>
<feature type="chain" id="PRO_5010307899" evidence="4">
    <location>
        <begin position="22"/>
        <end position="428"/>
    </location>
</feature>
<dbReference type="InterPro" id="IPR050261">
    <property type="entry name" value="FrsA_esterase"/>
</dbReference>
<feature type="compositionally biased region" description="Low complexity" evidence="3">
    <location>
        <begin position="27"/>
        <end position="48"/>
    </location>
</feature>
<dbReference type="eggNOG" id="COG1073">
    <property type="taxonomic scope" value="Bacteria"/>
</dbReference>
<evidence type="ECO:0000256" key="2">
    <source>
        <dbReference type="ARBA" id="ARBA00022801"/>
    </source>
</evidence>